<reference evidence="4 5" key="1">
    <citation type="journal article" date="2019" name="Sci. Rep.">
        <title>Sulfobacillus thermotolerans: new insights into resistance and metabolic capacities of acidophilic chemolithotrophs.</title>
        <authorList>
            <person name="Panyushkina A.E."/>
            <person name="Babenko V.V."/>
            <person name="Nikitina A.S."/>
            <person name="Selezneva O.V."/>
            <person name="Tsaplina I.A."/>
            <person name="Letarova M.A."/>
            <person name="Kostryukova E.S."/>
            <person name="Letarov A.V."/>
        </authorList>
    </citation>
    <scope>NUCLEOTIDE SEQUENCE [LARGE SCALE GENOMIC DNA]</scope>
    <source>
        <strain evidence="4 5">Kr1</strain>
    </source>
</reference>
<dbReference type="PANTHER" id="PTHR21089">
    <property type="entry name" value="SHIKIMATE DEHYDROGENASE"/>
    <property type="match status" value="1"/>
</dbReference>
<protein>
    <recommendedName>
        <fullName evidence="3">Shikimate dehydrogenase substrate binding N-terminal domain-containing protein</fullName>
    </recommendedName>
</protein>
<dbReference type="InterPro" id="IPR046346">
    <property type="entry name" value="Aminoacid_DH-like_N_sf"/>
</dbReference>
<dbReference type="SUPFAM" id="SSF53223">
    <property type="entry name" value="Aminoacid dehydrogenase-like, N-terminal domain"/>
    <property type="match status" value="1"/>
</dbReference>
<dbReference type="SUPFAM" id="SSF51735">
    <property type="entry name" value="NAD(P)-binding Rossmann-fold domains"/>
    <property type="match status" value="1"/>
</dbReference>
<gene>
    <name evidence="4" type="ORF">BXT84_05715</name>
</gene>
<organism evidence="4 5">
    <name type="scientific">Sulfobacillus thermotolerans</name>
    <dbReference type="NCBI Taxonomy" id="338644"/>
    <lineage>
        <taxon>Bacteria</taxon>
        <taxon>Bacillati</taxon>
        <taxon>Bacillota</taxon>
        <taxon>Clostridia</taxon>
        <taxon>Eubacteriales</taxon>
        <taxon>Clostridiales Family XVII. Incertae Sedis</taxon>
        <taxon>Sulfobacillus</taxon>
    </lineage>
</organism>
<evidence type="ECO:0000256" key="2">
    <source>
        <dbReference type="ARBA" id="ARBA00023141"/>
    </source>
</evidence>
<keyword evidence="5" id="KW-1185">Reference proteome</keyword>
<dbReference type="InterPro" id="IPR036291">
    <property type="entry name" value="NAD(P)-bd_dom_sf"/>
</dbReference>
<sequence>MELYAVFGQPIHHSLSPQMHNRAFSATNRTAFYLPVECSPKELLPKLAAFHDLGGRGVNLTRPLKETIIPHLRAQSPWVEKTGAANTILWENDGWVGDNTDIQAFVAMVPPAPHAQSTALVLGQGGVARASVAGLEVLGYHVSVMARPSQKARWHSSWIAWQWDTLHLPPYDVIVNATPLGQDGEGEWPDTVKFLPHTTIVDWVYRPNTTRLIQQARRVGAHTVDGLSLLVKQASLAWMSWFGTEGPFAVMAEAVRDYYD</sequence>
<dbReference type="CDD" id="cd01065">
    <property type="entry name" value="NAD_bind_Shikimate_DH"/>
    <property type="match status" value="1"/>
</dbReference>
<keyword evidence="2" id="KW-0057">Aromatic amino acid biosynthesis</keyword>
<evidence type="ECO:0000259" key="3">
    <source>
        <dbReference type="Pfam" id="PF08501"/>
    </source>
</evidence>
<dbReference type="Pfam" id="PF08501">
    <property type="entry name" value="Shikimate_dh_N"/>
    <property type="match status" value="1"/>
</dbReference>
<comment type="pathway">
    <text evidence="1">Metabolic intermediate biosynthesis; chorismate biosynthesis; chorismate from D-erythrose 4-phosphate and phosphoenolpyruvate: step 4/7.</text>
</comment>
<keyword evidence="2" id="KW-0028">Amino-acid biosynthesis</keyword>
<evidence type="ECO:0000313" key="5">
    <source>
        <dbReference type="Proteomes" id="UP000325292"/>
    </source>
</evidence>
<evidence type="ECO:0000256" key="1">
    <source>
        <dbReference type="ARBA" id="ARBA00004871"/>
    </source>
</evidence>
<dbReference type="Proteomes" id="UP000325292">
    <property type="component" value="Chromosome"/>
</dbReference>
<feature type="domain" description="Shikimate dehydrogenase substrate binding N-terminal" evidence="3">
    <location>
        <begin position="6"/>
        <end position="88"/>
    </location>
</feature>
<proteinExistence type="predicted"/>
<dbReference type="Gene3D" id="3.40.50.10860">
    <property type="entry name" value="Leucine Dehydrogenase, chain A, domain 1"/>
    <property type="match status" value="1"/>
</dbReference>
<dbReference type="PANTHER" id="PTHR21089:SF1">
    <property type="entry name" value="BIFUNCTIONAL 3-DEHYDROQUINATE DEHYDRATASE_SHIKIMATE DEHYDROGENASE, CHLOROPLASTIC"/>
    <property type="match status" value="1"/>
</dbReference>
<name>A0ABM6RVY1_9FIRM</name>
<dbReference type="InterPro" id="IPR013708">
    <property type="entry name" value="Shikimate_DH-bd_N"/>
</dbReference>
<dbReference type="Gene3D" id="3.40.50.720">
    <property type="entry name" value="NAD(P)-binding Rossmann-like Domain"/>
    <property type="match status" value="1"/>
</dbReference>
<dbReference type="EMBL" id="CP019454">
    <property type="protein sequence ID" value="AUW95424.1"/>
    <property type="molecule type" value="Genomic_DNA"/>
</dbReference>
<dbReference type="InterPro" id="IPR022893">
    <property type="entry name" value="Shikimate_DH_fam"/>
</dbReference>
<evidence type="ECO:0000313" key="4">
    <source>
        <dbReference type="EMBL" id="AUW95424.1"/>
    </source>
</evidence>
<accession>A0ABM6RVY1</accession>